<feature type="domain" description="Myb-like" evidence="5">
    <location>
        <begin position="106"/>
        <end position="151"/>
    </location>
</feature>
<dbReference type="Pfam" id="PF00249">
    <property type="entry name" value="Myb_DNA-binding"/>
    <property type="match status" value="1"/>
</dbReference>
<feature type="domain" description="HTH myb-type" evidence="6">
    <location>
        <begin position="55"/>
        <end position="109"/>
    </location>
</feature>
<evidence type="ECO:0000259" key="5">
    <source>
        <dbReference type="PROSITE" id="PS50090"/>
    </source>
</evidence>
<dbReference type="STRING" id="98765.A0A2R6NZE8"/>
<dbReference type="SUPFAM" id="SSF46689">
    <property type="entry name" value="Homeodomain-like"/>
    <property type="match status" value="2"/>
</dbReference>
<dbReference type="CDD" id="cd00167">
    <property type="entry name" value="SANT"/>
    <property type="match status" value="2"/>
</dbReference>
<dbReference type="InterPro" id="IPR001005">
    <property type="entry name" value="SANT/Myb"/>
</dbReference>
<evidence type="ECO:0000256" key="4">
    <source>
        <dbReference type="ARBA" id="ARBA00023242"/>
    </source>
</evidence>
<keyword evidence="2" id="KW-0238">DNA-binding</keyword>
<comment type="caution">
    <text evidence="7">The sequence shown here is derived from an EMBL/GenBank/DDBJ whole genome shotgun (WGS) entry which is preliminary data.</text>
</comment>
<evidence type="ECO:0000256" key="2">
    <source>
        <dbReference type="ARBA" id="ARBA00023125"/>
    </source>
</evidence>
<feature type="domain" description="Myb-like" evidence="5">
    <location>
        <begin position="2"/>
        <end position="54"/>
    </location>
</feature>
<name>A0A2R6NZE8_9APHY</name>
<feature type="domain" description="HTH myb-type" evidence="6">
    <location>
        <begin position="110"/>
        <end position="150"/>
    </location>
</feature>
<reference evidence="7 8" key="1">
    <citation type="submission" date="2018-02" db="EMBL/GenBank/DDBJ databases">
        <title>Genome sequence of the basidiomycete white-rot fungus Phlebia centrifuga.</title>
        <authorList>
            <person name="Granchi Z."/>
            <person name="Peng M."/>
            <person name="de Vries R.P."/>
            <person name="Hilden K."/>
            <person name="Makela M.R."/>
            <person name="Grigoriev I."/>
            <person name="Riley R."/>
        </authorList>
    </citation>
    <scope>NUCLEOTIDE SEQUENCE [LARGE SCALE GENOMIC DNA]</scope>
    <source>
        <strain evidence="7 8">FBCC195</strain>
    </source>
</reference>
<dbReference type="PANTHER" id="PTHR46621">
    <property type="entry name" value="SNRNA-ACTIVATING PROTEIN COMPLEX SUBUNIT 4"/>
    <property type="match status" value="1"/>
</dbReference>
<accession>A0A2R6NZE8</accession>
<dbReference type="OrthoDB" id="2143914at2759"/>
<sequence>MTEKAVGKPWTQEEDNRLIQAVSIHGENDNWKNVSFCVPGRTNKACRKRWLHSLSPNVKKSAWTKEEDELLLKLYASHGAKWSLIARSILGRTDDACSKRYREALDPNFNRGEWTPEEDRLLLEAFGRLGGKWKQVGQELTRPSLACRNRFVREPLEYPFIAHRYRQVEDA</sequence>
<dbReference type="GO" id="GO:0000978">
    <property type="term" value="F:RNA polymerase II cis-regulatory region sequence-specific DNA binding"/>
    <property type="evidence" value="ECO:0007669"/>
    <property type="project" value="TreeGrafter"/>
</dbReference>
<dbReference type="GO" id="GO:0042796">
    <property type="term" value="P:snRNA transcription by RNA polymerase III"/>
    <property type="evidence" value="ECO:0007669"/>
    <property type="project" value="TreeGrafter"/>
</dbReference>
<dbReference type="PANTHER" id="PTHR46621:SF1">
    <property type="entry name" value="SNRNA-ACTIVATING PROTEIN COMPLEX SUBUNIT 4"/>
    <property type="match status" value="1"/>
</dbReference>
<keyword evidence="4" id="KW-0539">Nucleus</keyword>
<dbReference type="GO" id="GO:0042795">
    <property type="term" value="P:snRNA transcription by RNA polymerase II"/>
    <property type="evidence" value="ECO:0007669"/>
    <property type="project" value="TreeGrafter"/>
</dbReference>
<organism evidence="7 8">
    <name type="scientific">Hermanssonia centrifuga</name>
    <dbReference type="NCBI Taxonomy" id="98765"/>
    <lineage>
        <taxon>Eukaryota</taxon>
        <taxon>Fungi</taxon>
        <taxon>Dikarya</taxon>
        <taxon>Basidiomycota</taxon>
        <taxon>Agaricomycotina</taxon>
        <taxon>Agaricomycetes</taxon>
        <taxon>Polyporales</taxon>
        <taxon>Meruliaceae</taxon>
        <taxon>Hermanssonia</taxon>
    </lineage>
</organism>
<proteinExistence type="predicted"/>
<gene>
    <name evidence="7" type="ORF">PHLCEN_2v6623</name>
</gene>
<evidence type="ECO:0000313" key="7">
    <source>
        <dbReference type="EMBL" id="PSR80707.1"/>
    </source>
</evidence>
<protein>
    <submittedName>
        <fullName evidence="7">Uncharacterized protein</fullName>
    </submittedName>
</protein>
<dbReference type="GO" id="GO:0001006">
    <property type="term" value="F:RNA polymerase III type 3 promoter sequence-specific DNA binding"/>
    <property type="evidence" value="ECO:0007669"/>
    <property type="project" value="TreeGrafter"/>
</dbReference>
<evidence type="ECO:0000259" key="6">
    <source>
        <dbReference type="PROSITE" id="PS51294"/>
    </source>
</evidence>
<dbReference type="InterPro" id="IPR009057">
    <property type="entry name" value="Homeodomain-like_sf"/>
</dbReference>
<dbReference type="InterPro" id="IPR051575">
    <property type="entry name" value="Myb-like_DNA-bd"/>
</dbReference>
<dbReference type="Gene3D" id="1.10.10.60">
    <property type="entry name" value="Homeodomain-like"/>
    <property type="match status" value="3"/>
</dbReference>
<dbReference type="EMBL" id="MLYV02000643">
    <property type="protein sequence ID" value="PSR80707.1"/>
    <property type="molecule type" value="Genomic_DNA"/>
</dbReference>
<keyword evidence="1" id="KW-0805">Transcription regulation</keyword>
<dbReference type="Proteomes" id="UP000186601">
    <property type="component" value="Unassembled WGS sequence"/>
</dbReference>
<feature type="domain" description="Myb-like" evidence="5">
    <location>
        <begin position="55"/>
        <end position="105"/>
    </location>
</feature>
<dbReference type="PROSITE" id="PS50090">
    <property type="entry name" value="MYB_LIKE"/>
    <property type="match status" value="3"/>
</dbReference>
<dbReference type="GO" id="GO:0019185">
    <property type="term" value="C:snRNA-activating protein complex"/>
    <property type="evidence" value="ECO:0007669"/>
    <property type="project" value="TreeGrafter"/>
</dbReference>
<evidence type="ECO:0000256" key="1">
    <source>
        <dbReference type="ARBA" id="ARBA00023015"/>
    </source>
</evidence>
<evidence type="ECO:0000256" key="3">
    <source>
        <dbReference type="ARBA" id="ARBA00023163"/>
    </source>
</evidence>
<evidence type="ECO:0000313" key="8">
    <source>
        <dbReference type="Proteomes" id="UP000186601"/>
    </source>
</evidence>
<dbReference type="SMART" id="SM00717">
    <property type="entry name" value="SANT"/>
    <property type="match status" value="3"/>
</dbReference>
<keyword evidence="3" id="KW-0804">Transcription</keyword>
<dbReference type="InterPro" id="IPR017930">
    <property type="entry name" value="Myb_dom"/>
</dbReference>
<dbReference type="AlphaFoldDB" id="A0A2R6NZE8"/>
<dbReference type="Pfam" id="PF13921">
    <property type="entry name" value="Myb_DNA-bind_6"/>
    <property type="match status" value="1"/>
</dbReference>
<dbReference type="PROSITE" id="PS51294">
    <property type="entry name" value="HTH_MYB"/>
    <property type="match status" value="3"/>
</dbReference>
<keyword evidence="8" id="KW-1185">Reference proteome</keyword>
<feature type="domain" description="HTH myb-type" evidence="6">
    <location>
        <begin position="2"/>
        <end position="50"/>
    </location>
</feature>